<dbReference type="STRING" id="246404.A0A507FPF4"/>
<comment type="subcellular location">
    <subcellularLocation>
        <location evidence="1">Cell projection</location>
        <location evidence="1">Cilium</location>
    </subcellularLocation>
    <subcellularLocation>
        <location evidence="2">Cytoplasm</location>
    </subcellularLocation>
</comment>
<feature type="domain" description="HYDIN/VesB/CFA65-like Ig-like" evidence="8">
    <location>
        <begin position="425"/>
        <end position="521"/>
    </location>
</feature>
<dbReference type="PANTHER" id="PTHR23053">
    <property type="entry name" value="DLEC1 DELETED IN LUNG AND ESOPHAGEAL CANCER 1"/>
    <property type="match status" value="1"/>
</dbReference>
<evidence type="ECO:0000256" key="5">
    <source>
        <dbReference type="ARBA" id="ARBA00023273"/>
    </source>
</evidence>
<dbReference type="InterPro" id="IPR053879">
    <property type="entry name" value="HYDIN_VesB_CFA65-like_Ig"/>
</dbReference>
<dbReference type="GO" id="GO:1904158">
    <property type="term" value="P:axonemal central apparatus assembly"/>
    <property type="evidence" value="ECO:0007669"/>
    <property type="project" value="TreeGrafter"/>
</dbReference>
<dbReference type="InterPro" id="IPR027417">
    <property type="entry name" value="P-loop_NTPase"/>
</dbReference>
<sequence>MLKRPSEYIRERSQTIEERLIQTSFYSQVQKSRIIELVSSSDSITKVSDVPIDRPLFEPIPSEVILQSYEPFQNYEVVISFRNNDKFARRIKIEPIEHSHFKITGLKSNSTQSGKIAPGMEAQFLLKFTPEETVDYVHNLVCVTEREKFLVPIRAYGARGLLDFPDEIAFSDCPIRFITTRTLFVRNIGNRPAKFVIDVEPPFEASPDSGFLDVNKNMQIDVHFKSETSGSFSKDMLVKYDTGEIVRVALTGNAEDANIRLEKTSIRMESTYITLSSMKTIRIFNRSDKMTKFQWKTFATTAEDRQNRLKRKLAVDKQEEVECLAFYNQLATNQSLSLCDLSPITQKCKNKRREIENDILLFNDLEYCIQPIEGTIWPNSHVDVYIVFNPKKAGPNTTSVYCEVTGRQSRLPLVLKGDGIGPKGRFSCDTIEVNEVFINTHHTFEVYLENRGDIDFNFSKIKPDTLFGPKFTFTPERGLLKVGQQQLIKVFFTSDILGTFSEVLQWELEGAPERLTLLLNGRVIGPTFHFEIPQLDFGQLSYGFPTAKSFKIHNTSQISMVYNLRMNQEAGFDGLASEFSIVPQFGTIPPMSSAAIKVHFTPKSVKKYAECICVDVDSVGENLQQLPIFADSIVPKIDLTTPVLDYGDCFLAYTYQKEVELRNDTNFSAKYELLSQEETAKSVYAYSSKNVSGVILPQSSAKIEIAIQIKRLGFLNFPIFIKVTGNEEIPLGVDIEANGIGPNVIFSTMELNWGKIPVLKESISHLSLKNDSPTPAIFSCATVSESSVFKIEPLFGTIAPGASVNITATAFLDDSLKFTDILKIGIQSDRVHEVQLVARGQGSTVTFDEGLRNIEFHDVFSNRECSREFVLVNRGRRTQTLHWLGDEDRFSKKDASILSGPTFEVIPSRFLLKPNGQQVIVVKGYSGKALQCKETLVCQATMEKDPARRIIVETCVSANFINPLLDMSPPILKFISAQTNEEDFDLLSQALVLRNTSLLPLHLSFKCPIPYTVEPNEVGCRLNPSESISLKVSYDPHYNTNRISCKEHSKLWITYDEHPQRDFIELFSEITFPNMKFSTSEVCFGCIPNNTEQRKSFVITNTSSLPVEYNWYFLEDSIKIGSPLDPIQIAQVFDILPMRGVLFAGESETVEVSFFGHPNNTFSAVALCDVSGGPKYELELKGEASIIDYTFDKQLLDFGVHMYQDILEQEINITNTGNVTFDYNTILFPTSSLWQKVLVFPCTGTVPPHGKQKISVRFCSCVPETVDEFFYIQIALFEPIKVRVTGTGIFPVIHMSIPRVSDPKYEAALNDVRSSNAKAKKPNVLDKRATIIPSDVKVDEKAEAELEAKAERIILKEKTSKFLSEIAEDVKQTSTGFSKSKAIGSAILLAKSLQKSKDKRSVNTISETSEVVLSKYVCNFGNVIRNTVKKKSFKLTNRSVNAVTFQLDKSVLMGTGFSIEPDRVKLLPGKPHYESVDFQVTFQARSQTIGVFQIDLPINVLGGPTIILTLQADVTLPDLQLSTTEIDFGEVMCGLRKSVAIQLYNKNSVPCEWSTTSQEFSSVKSSTKAEKSLSKKRNGLAAAKEFDFTPKVGTLQPGEKLILNARFSSNEDKEYDSIIPLRINMNNQSIPIHLHGKGSKPVIQFEPESLVMGPILPCSDGTEGKFSIFNPTNYAIEVYSLEFDQLYEEEEEILRHIDGYEGNLLFLTPREPGQPLPDHIVESATANMKKKTVAAPVPETVLVNRSNEVAGVGELVESVPRTNLKSATGEVPRETPVSIIIHGPPFSGKTTQSKKLATMFDMAYIKIDEVLDESWIPETTVSKVEEKREDKRVSTVRNPAAEDEVRKPASEFEPVEEPKVVTDEEIAEILRLRFKQDDCLKGFVIDDLESRFYSSPTALLKILMRVLGDKRKTIFVNMNLDSSQIKEREAHVQKTSGEHEFDPMHVKDVSEEEYDNMTDIEREHYDIALMKYKKKMKELQDKRKNERRLIEEEIALKVGERKAEEEHMKSGKKKTGKRVTPRIGEKQEKPMTTSQNKADSKTGGKSERTGTFSPKTAKKLLDKDSKDLKVNDKSDKQGASDIEDFASPFNEVGENFINDSTWRRLDVYAASVDVIVSALRDVDKLVTNRPITSSANIEKKTGPKEKEKDKDKKAATVPAEAVAPQLNFPEGEVFSPEEVAGVTYHDVSASMDQESVFKTISEWLPSAQKAEETAIVADLIPLPFVEQIIAFPTEREPQTRSRNFHLLPPSQADGDEEGGPSVELASKSEIVLSPVAPVPQASPVTATMTGGGNSKKNRAPIKVAEEIKPVDEVLPEEEAPTKFRWILNPKERKELTVKFNATEIGKFEQTLQFEINGSRVKYPISCVGLCRYAVMSSDYKKMFPKWRKVKEDKYISHGEYIVSSGTFEFGPLLYSKPREKYLEKFPENRAILNIANPSQQDIKISICLKNDVKSDAFFFDPQTMDLAPGQTQQLSIWAYPRSANFFEDTLIFCVKDNPEPYTYKIACVGVKPELEIDKRQLSFDKLLLGRSERREIKLKNNTLMPVSWKLVQVELLGEEFIVSPTEGVIEPFLEQIITADFKGTKPVVISRRSIKLEVSDTEKIGGVVQEVSIMITAEAYDIAMDLHFPKGYDGGLDFGVLKVLEEGKQVCTLKNKGKYEVGFRFIFESKELAEIFSIVPAQGIMQPSDKPFAVQVIVKASREMHVRDNTNLKCQFYEPATGEVTATIPVKLQVRSVFSRFSILPVRDLNFGALVHGTKATRQFTIENQGEFDFKYSIYKMIQGINESRNDKKLRTQSRTSKGPRPLSPPVQKTMNRKEVVKQADATNFGAFTVFPTTSVIAAGAKHQITVEFHSESPGSFEETVAIDISDRSPNDYMDVIEYRLVAEDCIPGINTADFSSIFEEQTVCKRLELFNMQSNVYAEEDRVFYFGAFLAGHQAQVRFKISNPFKVPCDVSISTKPRTRTKLDAVDFAFDVEPKRLTVPSHEYRYITAYFHPTSIQSYAGIFEAIVENVDQSKSKTLTFELRGEGTLPRVTVEKPTLKNKNGFPLLKFKRLLVGASQILPITLKNEGITTAKVKLEWAMKEQDEFDCAGINTYHSLRPQETKSIEVKCRAISIRKFETDLKIRVLDNSFEDTIIQLSGEGYIDDLTFDELPSDSENEVSFGDCFIGESKTITFAVSNHSADVIRINWSMDIADFVFTPTVAHIRPKSKKEVSISFCAKQQAEFVAVKALCKCLKIKYATSGIDFDWDDKASAVKWTSNEGASVAPRKVIELYPEPQYEILSNALPERNLLMSANADFSSFECDVSNIKFKSTLMYQTRAFKFTLKNPGKVVLKFSFAIYADDGQALDLSPDELPFSVTPKAGSLEAGDTMTVLVKFAPLEDGVYSNLLVCHMQNLVKDTKPIAIKVSGTSLRPFCHFELEDSDYITSERRSPETSLNSSVPLSLPPQTKVIEFESCGVKVRNTKRFYIVNPTSFNYEFEWIGDANQDQKVFRCMTPHGTVMSNKKFEIVFEFIPETVDLKESFWKFSIPDHNIVIPFLLVGQALEPNVYIDRVSVNFKSLLVGRQVKEVVKLINNEAIPFAFGFNETSFEVGGDQTPVMKFHPTSGTIGGHSEIPIEITFTPSAEKMFNFNLLCSVKKKPTPLSINVKGEGYEIHESLQSELMDGTTFDLSAGPNAENLVDFGQVQLNEKRLKRVTIINSGKFNLDFAWKFLSKASGVLTIEPEIGTVPKGGRVVCEIMFMPTNNLVLKNVKAVCQIVNGQMYPLSILGSGSKPLLKFSANAHNFGTQFVYRSGMVATSTKIRITNQDLKDITIDVTSRETGIFDVRKGLGALAPGESTDLDIAFYPKEAISYSEVIKVEINGLSTMNVCVTGVGADFKVEMLQPDSKNINFGAIRVGHVVSRSIKLVNKSIIPAKFHLGPASAVESLINHCIGLSQIDDFILRPKGVAVIELRFSPQARIAPFAEELFLEAPGISKPLCLVSGACQGIEVKLENDTLPFGAIVQKSFTTRRIQLQNSGDIGAKFHWDAAKFAPDFSISTPEGYISPGMEIPLDITFHPVELNQDIRYDSLVCQIEGAPSLYLTLTGMCIPQPIQNDVIKFSTPVRQSDVKSVKIENKTSTLWHIRPIIENDNWSGPEFLDIEPNQTKLYDITFTPLELMGGGDGGRHEGSIFFPLPDGTGLLYKLNGSADKPVSVGTVTRDIPCKTAYTEVLTVTNWLKKPQRFRAVIEFAKSDPSTILKGLDFIDVPGLLTREYKLSYYAFKEGVMNAKVIFKNEQTQEFLFYNLVIKSTSPGVISTIDMATSVRQACSREISISNPLSTPVTFNAACPHPDVTVPHTFVVQPKCDGACLFEFLPLQPKEATTRVTVTSSDLGIYQYDLKLAASVAGPERSLHFKVGLGGAQTQTFRFLSFAKTKTEYACKIESPEFTVEKSVVAPSASVGGVEVCVDVTYEPSKLGDIRTQLLLTSSVGGDYVCPLFGHCTTPRPQGPITIKPGSTASVSFKNVYTTPAAFTFVMDNPAFTVKATETIPPKKVITMAIAAVMPATNSTDAKTTKVGKLTVVHKGSNVSWVYYCKTG</sequence>
<organism evidence="10 11">
    <name type="scientific">Chytriomyces confervae</name>
    <dbReference type="NCBI Taxonomy" id="246404"/>
    <lineage>
        <taxon>Eukaryota</taxon>
        <taxon>Fungi</taxon>
        <taxon>Fungi incertae sedis</taxon>
        <taxon>Chytridiomycota</taxon>
        <taxon>Chytridiomycota incertae sedis</taxon>
        <taxon>Chytridiomycetes</taxon>
        <taxon>Chytridiales</taxon>
        <taxon>Chytriomycetaceae</taxon>
        <taxon>Chytriomyces</taxon>
    </lineage>
</organism>
<feature type="coiled-coil region" evidence="6">
    <location>
        <begin position="1962"/>
        <end position="1996"/>
    </location>
</feature>
<dbReference type="GO" id="GO:0005930">
    <property type="term" value="C:axoneme"/>
    <property type="evidence" value="ECO:0007669"/>
    <property type="project" value="TreeGrafter"/>
</dbReference>
<feature type="compositionally biased region" description="Basic and acidic residues" evidence="7">
    <location>
        <begin position="2000"/>
        <end position="2009"/>
    </location>
</feature>
<evidence type="ECO:0008006" key="12">
    <source>
        <dbReference type="Google" id="ProtNLM"/>
    </source>
</evidence>
<evidence type="ECO:0000256" key="1">
    <source>
        <dbReference type="ARBA" id="ARBA00004138"/>
    </source>
</evidence>
<evidence type="ECO:0000256" key="4">
    <source>
        <dbReference type="ARBA" id="ARBA00023069"/>
    </source>
</evidence>
<keyword evidence="4" id="KW-0969">Cilium</keyword>
<feature type="compositionally biased region" description="Basic and acidic residues" evidence="7">
    <location>
        <begin position="2038"/>
        <end position="2048"/>
    </location>
</feature>
<evidence type="ECO:0000256" key="7">
    <source>
        <dbReference type="SAM" id="MobiDB-lite"/>
    </source>
</evidence>
<accession>A0A507FPF4</accession>
<dbReference type="Pfam" id="PF22544">
    <property type="entry name" value="HYDIN_VesB_CFA65-like_Ig"/>
    <property type="match status" value="5"/>
</dbReference>
<feature type="region of interest" description="Disordered" evidence="7">
    <location>
        <begin position="2000"/>
        <end position="2082"/>
    </location>
</feature>
<reference evidence="10 11" key="1">
    <citation type="journal article" date="2019" name="Sci. Rep.">
        <title>Comparative genomics of chytrid fungi reveal insights into the obligate biotrophic and pathogenic lifestyle of Synchytrium endobioticum.</title>
        <authorList>
            <person name="van de Vossenberg B.T.L.H."/>
            <person name="Warris S."/>
            <person name="Nguyen H.D.T."/>
            <person name="van Gent-Pelzer M.P.E."/>
            <person name="Joly D.L."/>
            <person name="van de Geest H.C."/>
            <person name="Bonants P.J.M."/>
            <person name="Smith D.S."/>
            <person name="Levesque C.A."/>
            <person name="van der Lee T.A.J."/>
        </authorList>
    </citation>
    <scope>NUCLEOTIDE SEQUENCE [LARGE SCALE GENOMIC DNA]</scope>
    <source>
        <strain evidence="10 11">CBS 675.73</strain>
    </source>
</reference>
<feature type="compositionally biased region" description="Basic and acidic residues" evidence="7">
    <location>
        <begin position="2059"/>
        <end position="2078"/>
    </location>
</feature>
<feature type="compositionally biased region" description="Basic and acidic residues" evidence="7">
    <location>
        <begin position="2137"/>
        <end position="2154"/>
    </location>
</feature>
<evidence type="ECO:0000259" key="8">
    <source>
        <dbReference type="Pfam" id="PF22544"/>
    </source>
</evidence>
<dbReference type="EMBL" id="QEAP01000033">
    <property type="protein sequence ID" value="TPX76917.1"/>
    <property type="molecule type" value="Genomic_DNA"/>
</dbReference>
<name>A0A507FPF4_9FUNG</name>
<evidence type="ECO:0000256" key="6">
    <source>
        <dbReference type="SAM" id="Coils"/>
    </source>
</evidence>
<dbReference type="Proteomes" id="UP000320333">
    <property type="component" value="Unassembled WGS sequence"/>
</dbReference>
<gene>
    <name evidence="10" type="ORF">CcCBS67573_g01839</name>
</gene>
<feature type="domain" description="Deleted in lung and esophageal cancer protein 1 Ig-like" evidence="9">
    <location>
        <begin position="60"/>
        <end position="145"/>
    </location>
</feature>
<evidence type="ECO:0000259" key="9">
    <source>
        <dbReference type="Pfam" id="PF23277"/>
    </source>
</evidence>
<dbReference type="PANTHER" id="PTHR23053:SF0">
    <property type="entry name" value="HYDROCEPHALUS-INDUCING PROTEIN HOMOLOG"/>
    <property type="match status" value="1"/>
</dbReference>
<feature type="domain" description="HYDIN/VesB/CFA65-like Ig-like" evidence="8">
    <location>
        <begin position="526"/>
        <end position="622"/>
    </location>
</feature>
<feature type="domain" description="HYDIN/VesB/CFA65-like Ig-like" evidence="8">
    <location>
        <begin position="161"/>
        <end position="252"/>
    </location>
</feature>
<feature type="region of interest" description="Disordered" evidence="7">
    <location>
        <begin position="2233"/>
        <end position="2261"/>
    </location>
</feature>
<dbReference type="SUPFAM" id="SSF52540">
    <property type="entry name" value="P-loop containing nucleoside triphosphate hydrolases"/>
    <property type="match status" value="1"/>
</dbReference>
<dbReference type="InterPro" id="IPR013783">
    <property type="entry name" value="Ig-like_fold"/>
</dbReference>
<dbReference type="GO" id="GO:0003341">
    <property type="term" value="P:cilium movement"/>
    <property type="evidence" value="ECO:0007669"/>
    <property type="project" value="TreeGrafter"/>
</dbReference>
<keyword evidence="5" id="KW-0966">Cell projection</keyword>
<keyword evidence="3" id="KW-0963">Cytoplasm</keyword>
<feature type="region of interest" description="Disordered" evidence="7">
    <location>
        <begin position="2136"/>
        <end position="2158"/>
    </location>
</feature>
<feature type="region of interest" description="Disordered" evidence="7">
    <location>
        <begin position="2789"/>
        <end position="2812"/>
    </location>
</feature>
<dbReference type="InterPro" id="IPR059041">
    <property type="entry name" value="Ig_DLEC1_1"/>
</dbReference>
<dbReference type="OrthoDB" id="442692at2759"/>
<dbReference type="Pfam" id="PF23277">
    <property type="entry name" value="Ig_Dlec1_1"/>
    <property type="match status" value="1"/>
</dbReference>
<feature type="domain" description="HYDIN/VesB/CFA65-like Ig-like" evidence="8">
    <location>
        <begin position="3780"/>
        <end position="3874"/>
    </location>
</feature>
<evidence type="ECO:0000313" key="11">
    <source>
        <dbReference type="Proteomes" id="UP000320333"/>
    </source>
</evidence>
<dbReference type="Gene3D" id="3.40.50.300">
    <property type="entry name" value="P-loop containing nucleotide triphosphate hydrolases"/>
    <property type="match status" value="1"/>
</dbReference>
<feature type="domain" description="HYDIN/VesB/CFA65-like Ig-like" evidence="8">
    <location>
        <begin position="3998"/>
        <end position="4093"/>
    </location>
</feature>
<feature type="compositionally biased region" description="Basic residues" evidence="7">
    <location>
        <begin position="2010"/>
        <end position="2020"/>
    </location>
</feature>
<evidence type="ECO:0000256" key="2">
    <source>
        <dbReference type="ARBA" id="ARBA00004496"/>
    </source>
</evidence>
<dbReference type="Gene3D" id="2.60.40.10">
    <property type="entry name" value="Immunoglobulins"/>
    <property type="match status" value="26"/>
</dbReference>
<protein>
    <recommendedName>
        <fullName evidence="12">MSP domain-containing protein</fullName>
    </recommendedName>
</protein>
<comment type="caution">
    <text evidence="10">The sequence shown here is derived from an EMBL/GenBank/DDBJ whole genome shotgun (WGS) entry which is preliminary data.</text>
</comment>
<keyword evidence="11" id="KW-1185">Reference proteome</keyword>
<keyword evidence="6" id="KW-0175">Coiled coil</keyword>
<proteinExistence type="predicted"/>
<evidence type="ECO:0000313" key="10">
    <source>
        <dbReference type="EMBL" id="TPX76917.1"/>
    </source>
</evidence>
<evidence type="ECO:0000256" key="3">
    <source>
        <dbReference type="ARBA" id="ARBA00022490"/>
    </source>
</evidence>
<dbReference type="InterPro" id="IPR033305">
    <property type="entry name" value="Hydin-like"/>
</dbReference>